<protein>
    <submittedName>
        <fullName evidence="5">Sugar kinase</fullName>
    </submittedName>
</protein>
<evidence type="ECO:0000256" key="2">
    <source>
        <dbReference type="ARBA" id="ARBA00022679"/>
    </source>
</evidence>
<organism evidence="5 6">
    <name type="scientific">Microbacterium pumilum</name>
    <dbReference type="NCBI Taxonomy" id="344165"/>
    <lineage>
        <taxon>Bacteria</taxon>
        <taxon>Bacillati</taxon>
        <taxon>Actinomycetota</taxon>
        <taxon>Actinomycetes</taxon>
        <taxon>Micrococcales</taxon>
        <taxon>Microbacteriaceae</taxon>
        <taxon>Microbacterium</taxon>
    </lineage>
</organism>
<dbReference type="PANTHER" id="PTHR43320:SF2">
    <property type="entry name" value="2-DEHYDRO-3-DEOXYGLUCONOKINASE_2-DEHYDRO-3-DEOXYGALACTONOKINASE"/>
    <property type="match status" value="1"/>
</dbReference>
<accession>A0ABP5EKA2</accession>
<dbReference type="RefSeq" id="WP_344066002.1">
    <property type="nucleotide sequence ID" value="NZ_BAAAOH010000001.1"/>
</dbReference>
<gene>
    <name evidence="5" type="ORF">GCM10009777_37660</name>
</gene>
<comment type="similarity">
    <text evidence="1">Belongs to the carbohydrate kinase PfkB family.</text>
</comment>
<evidence type="ECO:0000259" key="4">
    <source>
        <dbReference type="Pfam" id="PF00294"/>
    </source>
</evidence>
<dbReference type="Proteomes" id="UP001500326">
    <property type="component" value="Unassembled WGS sequence"/>
</dbReference>
<name>A0ABP5EKA2_9MICO</name>
<proteinExistence type="inferred from homology"/>
<keyword evidence="3 5" id="KW-0418">Kinase</keyword>
<reference evidence="6" key="1">
    <citation type="journal article" date="2019" name="Int. J. Syst. Evol. Microbiol.">
        <title>The Global Catalogue of Microorganisms (GCM) 10K type strain sequencing project: providing services to taxonomists for standard genome sequencing and annotation.</title>
        <authorList>
            <consortium name="The Broad Institute Genomics Platform"/>
            <consortium name="The Broad Institute Genome Sequencing Center for Infectious Disease"/>
            <person name="Wu L."/>
            <person name="Ma J."/>
        </authorList>
    </citation>
    <scope>NUCLEOTIDE SEQUENCE [LARGE SCALE GENOMIC DNA]</scope>
    <source>
        <strain evidence="6">JCM 14902</strain>
    </source>
</reference>
<dbReference type="InterPro" id="IPR052700">
    <property type="entry name" value="Carb_kinase_PfkB-like"/>
</dbReference>
<keyword evidence="2" id="KW-0808">Transferase</keyword>
<dbReference type="EMBL" id="BAAAOH010000001">
    <property type="protein sequence ID" value="GAA1997088.1"/>
    <property type="molecule type" value="Genomic_DNA"/>
</dbReference>
<evidence type="ECO:0000256" key="1">
    <source>
        <dbReference type="ARBA" id="ARBA00010688"/>
    </source>
</evidence>
<evidence type="ECO:0000313" key="5">
    <source>
        <dbReference type="EMBL" id="GAA1997088.1"/>
    </source>
</evidence>
<dbReference type="InterPro" id="IPR011611">
    <property type="entry name" value="PfkB_dom"/>
</dbReference>
<dbReference type="PANTHER" id="PTHR43320">
    <property type="entry name" value="SUGAR KINASE"/>
    <property type="match status" value="1"/>
</dbReference>
<dbReference type="Pfam" id="PF00294">
    <property type="entry name" value="PfkB"/>
    <property type="match status" value="1"/>
</dbReference>
<dbReference type="Gene3D" id="3.40.1190.20">
    <property type="match status" value="1"/>
</dbReference>
<feature type="domain" description="Carbohydrate kinase PfkB" evidence="4">
    <location>
        <begin position="7"/>
        <end position="294"/>
    </location>
</feature>
<sequence>MSDTMDHELLTIGETMALVSAGKEGGLTMGASLALSAGGAESNVAIGAARLGVRAAWASRVGNDPLGALVTGSVLGRGVDTSAVTADPLRRTGLMVKEPSPTGSRVFYYRTDSAASSLSLADIARFPAARVVHVSGVTPALSDSARTMVENILNGAMAPAITSFDVNFRPALWGCHDVAASVLLKLARRADIVFVGRDEAESLWGTTTVDSVRRLLPAVSHLIVKDGAIEAVEFHSSATVRIAASAVEVVEPVGAGDAFAAGWIAGYLRGNDAAVRLQIGHESAAAVLRSPYDTAIPDEEEAGR</sequence>
<evidence type="ECO:0000313" key="6">
    <source>
        <dbReference type="Proteomes" id="UP001500326"/>
    </source>
</evidence>
<dbReference type="SUPFAM" id="SSF53613">
    <property type="entry name" value="Ribokinase-like"/>
    <property type="match status" value="1"/>
</dbReference>
<comment type="caution">
    <text evidence="5">The sequence shown here is derived from an EMBL/GenBank/DDBJ whole genome shotgun (WGS) entry which is preliminary data.</text>
</comment>
<keyword evidence="6" id="KW-1185">Reference proteome</keyword>
<dbReference type="GO" id="GO:0016301">
    <property type="term" value="F:kinase activity"/>
    <property type="evidence" value="ECO:0007669"/>
    <property type="project" value="UniProtKB-KW"/>
</dbReference>
<evidence type="ECO:0000256" key="3">
    <source>
        <dbReference type="ARBA" id="ARBA00022777"/>
    </source>
</evidence>
<dbReference type="InterPro" id="IPR029056">
    <property type="entry name" value="Ribokinase-like"/>
</dbReference>
<dbReference type="CDD" id="cd01166">
    <property type="entry name" value="KdgK"/>
    <property type="match status" value="1"/>
</dbReference>